<reference evidence="1 2" key="1">
    <citation type="journal article" date="2019" name="J Genomics">
        <title>The Draft Genome of a Hydrogen-producing Cyanobacterium, Arthrospira platensis NIES-46.</title>
        <authorList>
            <person name="Suzuki S."/>
            <person name="Yamaguchi H."/>
            <person name="Kawachi M."/>
        </authorList>
    </citation>
    <scope>NUCLEOTIDE SEQUENCE [LARGE SCALE GENOMIC DNA]</scope>
    <source>
        <strain evidence="1 2">NIES-46</strain>
    </source>
</reference>
<dbReference type="Pfam" id="PF13578">
    <property type="entry name" value="Methyltransf_24"/>
    <property type="match status" value="1"/>
</dbReference>
<organism evidence="1 2">
    <name type="scientific">Limnospira platensis NIES-46</name>
    <dbReference type="NCBI Taxonomy" id="1236695"/>
    <lineage>
        <taxon>Bacteria</taxon>
        <taxon>Bacillati</taxon>
        <taxon>Cyanobacteriota</taxon>
        <taxon>Cyanophyceae</taxon>
        <taxon>Oscillatoriophycideae</taxon>
        <taxon>Oscillatoriales</taxon>
        <taxon>Sirenicapillariaceae</taxon>
        <taxon>Limnospira</taxon>
    </lineage>
</organism>
<sequence length="893" mass="104910">MAQIELSFCIPLMNRFEDIKATLPKNLEDNRGSIGRVEFILVCFDSDDLVEKWVKNNFNNDIESGFLCFYRSSELDIWHFGRAKNSFKNIINGRIYASLDGDNYTGFKGGEHIINVFQTHEYNCIFHQFQGDWGDGTCGRVSFKMEDYIEIGYDNDLLPRQWDELDAMLSIMVKHPERKYVCYQGKSIIDKSFPFRRFVTENALSPVVVEINEKLNPLHGRIQCQSLGLHKTNYVDEDAKLKYSNIFNHLSSFFKNTYSENLRNQYVLELQDIQRTMIEVIEPIILEKWTLRRQDNNGLVKINENDMILLSCVKDEPDLKDWYNYYKDLGVTKFFMVDDYSAHPVKHDLEYDDVYIWYPIVGRFRYAKVFWLEILLSCYCRGNWCITVDSDEYISLPDFPDNPEKEGQSVLRRYIDVGMNKGIEYFAGFILDVFPGLNNFGRMVYHLDKCDFTNYQYRPPTLTEMYKQSNTVRWSYGENYTWVYQIDIRYRLNRGFDSLRKFPVFKYHAEIHLNQGFHDLIIGGDKRNSSELNRSDIIPIIHYKLRGLLLQKITGLQKDPRAYHQETSRNLNRIIDRIESCILKAMISPFSHKYLGYNLMPIPNCQEILIQSGDKDMMLSDIECVDRTTQKIVYVKSDCQPYLKGYYIFGRSFLEVINWIRQVTPFSQVKSLNQVSALLSKETNMDDFMNYLNNVPKLHTWDGGVTWTTGGFNSDQLNEIYIFLKNHGDGLHFIETGAGNSTLLFSFLNPTKVVSIAPDQELFDRILRCMQAYHLDSSKLQMIKDFSEWALPKLAESSKIKPIFDVCFIDGDHNYPSVFLDFFYMNYMMKQGGILFVDDLQIYSCNQLSEFLLHERDFQLVFDIGKLRAYQRTSERRVLSGWKSGYNLKMMNK</sequence>
<dbReference type="InterPro" id="IPR029063">
    <property type="entry name" value="SAM-dependent_MTases_sf"/>
</dbReference>
<dbReference type="EMBL" id="BIMW01000200">
    <property type="protein sequence ID" value="GCE96578.1"/>
    <property type="molecule type" value="Genomic_DNA"/>
</dbReference>
<evidence type="ECO:0000313" key="1">
    <source>
        <dbReference type="EMBL" id="GCE96578.1"/>
    </source>
</evidence>
<gene>
    <name evidence="1" type="ORF">NIES46_46500</name>
</gene>
<dbReference type="Gene3D" id="3.40.50.150">
    <property type="entry name" value="Vaccinia Virus protein VP39"/>
    <property type="match status" value="1"/>
</dbReference>
<evidence type="ECO:0008006" key="3">
    <source>
        <dbReference type="Google" id="ProtNLM"/>
    </source>
</evidence>
<comment type="caution">
    <text evidence="1">The sequence shown here is derived from an EMBL/GenBank/DDBJ whole genome shotgun (WGS) entry which is preliminary data.</text>
</comment>
<accession>A0A5M3TEX5</accession>
<dbReference type="GeneID" id="301685365"/>
<keyword evidence="2" id="KW-1185">Reference proteome</keyword>
<evidence type="ECO:0000313" key="2">
    <source>
        <dbReference type="Proteomes" id="UP000326169"/>
    </source>
</evidence>
<dbReference type="RefSeq" id="WP_043468032.1">
    <property type="nucleotide sequence ID" value="NZ_BIMW01000200.1"/>
</dbReference>
<proteinExistence type="predicted"/>
<dbReference type="Pfam" id="PF13704">
    <property type="entry name" value="Glyco_tranf_2_4"/>
    <property type="match status" value="1"/>
</dbReference>
<protein>
    <recommendedName>
        <fullName evidence="3">Glycosyltransferase 2-like domain-containing protein</fullName>
    </recommendedName>
</protein>
<dbReference type="SUPFAM" id="SSF53335">
    <property type="entry name" value="S-adenosyl-L-methionine-dependent methyltransferases"/>
    <property type="match status" value="1"/>
</dbReference>
<name>A0A5M3TEX5_LIMPL</name>
<dbReference type="Proteomes" id="UP000326169">
    <property type="component" value="Unassembled WGS sequence"/>
</dbReference>